<gene>
    <name evidence="1" type="ORF">ASS94_01415</name>
</gene>
<evidence type="ECO:0000313" key="1">
    <source>
        <dbReference type="EMBL" id="OEK58840.1"/>
    </source>
</evidence>
<dbReference type="AlphaFoldDB" id="A0AAP7IF53"/>
<dbReference type="Proteomes" id="UP000095464">
    <property type="component" value="Unassembled WGS sequence"/>
</dbReference>
<dbReference type="RefSeq" id="WP_069854416.1">
    <property type="nucleotide sequence ID" value="NZ_LNPX01000005.1"/>
</dbReference>
<name>A0AAP7IF53_9STAP</name>
<proteinExistence type="predicted"/>
<evidence type="ECO:0000313" key="2">
    <source>
        <dbReference type="Proteomes" id="UP000095464"/>
    </source>
</evidence>
<protein>
    <submittedName>
        <fullName evidence="1">Uncharacterized protein</fullName>
    </submittedName>
</protein>
<organism evidence="1 2">
    <name type="scientific">Staphylococcus equorum</name>
    <dbReference type="NCBI Taxonomy" id="246432"/>
    <lineage>
        <taxon>Bacteria</taxon>
        <taxon>Bacillati</taxon>
        <taxon>Bacillota</taxon>
        <taxon>Bacilli</taxon>
        <taxon>Bacillales</taxon>
        <taxon>Staphylococcaceae</taxon>
        <taxon>Staphylococcus</taxon>
    </lineage>
</organism>
<dbReference type="EMBL" id="LNPX01000005">
    <property type="protein sequence ID" value="OEK58840.1"/>
    <property type="molecule type" value="Genomic_DNA"/>
</dbReference>
<comment type="caution">
    <text evidence="1">The sequence shown here is derived from an EMBL/GenBank/DDBJ whole genome shotgun (WGS) entry which is preliminary data.</text>
</comment>
<sequence length="71" mass="8210">MNIKENDLKTYISNHIGACIEEGKEKAKLTLFQGQVAEAEILLSEMDYTDIYIHWSEKNNNYVAVVYNINK</sequence>
<accession>A0AAP7IF53</accession>
<reference evidence="2" key="1">
    <citation type="submission" date="2015-11" db="EMBL/GenBank/DDBJ databases">
        <title>Genomic diversity of Staphylococcus saprophyticus strains from urinary tract infections, animal surfaces, and fermented foods.</title>
        <authorList>
            <person name="Wolfe B.E."/>
        </authorList>
    </citation>
    <scope>NUCLEOTIDE SEQUENCE [LARGE SCALE GENOMIC DNA]</scope>
    <source>
        <strain evidence="2">738_7</strain>
    </source>
</reference>